<sequence length="51" mass="5632">RSSILHLPVLTIDYSLKQTTATVTTTAAIKIPLNSLNLELLNMLSPCHWPT</sequence>
<proteinExistence type="predicted"/>
<reference evidence="1" key="3">
    <citation type="submission" date="2025-09" db="UniProtKB">
        <authorList>
            <consortium name="Ensembl"/>
        </authorList>
    </citation>
    <scope>IDENTIFICATION</scope>
</reference>
<name>A0A0D9SCD5_CHLSB</name>
<accession>A0A0D9SCD5</accession>
<organism evidence="1 2">
    <name type="scientific">Chlorocebus sabaeus</name>
    <name type="common">Green monkey</name>
    <name type="synonym">Simia sabaea</name>
    <dbReference type="NCBI Taxonomy" id="60711"/>
    <lineage>
        <taxon>Eukaryota</taxon>
        <taxon>Metazoa</taxon>
        <taxon>Chordata</taxon>
        <taxon>Craniata</taxon>
        <taxon>Vertebrata</taxon>
        <taxon>Euteleostomi</taxon>
        <taxon>Mammalia</taxon>
        <taxon>Eutheria</taxon>
        <taxon>Euarchontoglires</taxon>
        <taxon>Primates</taxon>
        <taxon>Haplorrhini</taxon>
        <taxon>Catarrhini</taxon>
        <taxon>Cercopithecidae</taxon>
        <taxon>Cercopithecinae</taxon>
        <taxon>Chlorocebus</taxon>
    </lineage>
</organism>
<evidence type="ECO:0000313" key="2">
    <source>
        <dbReference type="Proteomes" id="UP000029965"/>
    </source>
</evidence>
<keyword evidence="2" id="KW-1185">Reference proteome</keyword>
<protein>
    <submittedName>
        <fullName evidence="1">Uncharacterized protein</fullName>
    </submittedName>
</protein>
<evidence type="ECO:0000313" key="1">
    <source>
        <dbReference type="Ensembl" id="ENSCSAP00000018524.1"/>
    </source>
</evidence>
<dbReference type="EMBL" id="AQIB01086644">
    <property type="status" value="NOT_ANNOTATED_CDS"/>
    <property type="molecule type" value="Genomic_DNA"/>
</dbReference>
<dbReference type="Bgee" id="ENSCSAG00000019009">
    <property type="expression patterns" value="Expressed in blood"/>
</dbReference>
<dbReference type="eggNOG" id="ENOG502TECU">
    <property type="taxonomic scope" value="Eukaryota"/>
</dbReference>
<reference evidence="1" key="2">
    <citation type="submission" date="2025-08" db="UniProtKB">
        <authorList>
            <consortium name="Ensembl"/>
        </authorList>
    </citation>
    <scope>IDENTIFICATION</scope>
</reference>
<dbReference type="AlphaFoldDB" id="A0A0D9SCD5"/>
<dbReference type="Ensembl" id="ENSCSAT00000019099.1">
    <property type="protein sequence ID" value="ENSCSAP00000018524.1"/>
    <property type="gene ID" value="ENSCSAG00000019009.1"/>
</dbReference>
<dbReference type="Proteomes" id="UP000029965">
    <property type="component" value="Chromosome 4"/>
</dbReference>
<reference evidence="1 2" key="1">
    <citation type="submission" date="2014-03" db="EMBL/GenBank/DDBJ databases">
        <authorList>
            <person name="Warren W."/>
            <person name="Wilson R.K."/>
        </authorList>
    </citation>
    <scope>NUCLEOTIDE SEQUENCE</scope>
</reference>